<dbReference type="OrthoDB" id="3693579at2759"/>
<name>A0A9Q9DRN1_CURCL</name>
<dbReference type="AlphaFoldDB" id="A0A9Q9DRN1"/>
<feature type="region of interest" description="Disordered" evidence="1">
    <location>
        <begin position="89"/>
        <end position="189"/>
    </location>
</feature>
<dbReference type="EMBL" id="CP089276">
    <property type="protein sequence ID" value="USP76822.1"/>
    <property type="molecule type" value="Genomic_DNA"/>
</dbReference>
<evidence type="ECO:0000256" key="1">
    <source>
        <dbReference type="SAM" id="MobiDB-lite"/>
    </source>
</evidence>
<feature type="compositionally biased region" description="Low complexity" evidence="1">
    <location>
        <begin position="138"/>
        <end position="179"/>
    </location>
</feature>
<dbReference type="VEuPathDB" id="FungiDB:yc1106_04096"/>
<gene>
    <name evidence="2" type="ORF">yc1106_04096</name>
</gene>
<protein>
    <submittedName>
        <fullName evidence="2">Uncharacterized protein</fullName>
    </submittedName>
</protein>
<sequence length="213" mass="23302">MPRKTYEDPLHSHPDFSPLFSVLRTELGRDWRIYNEFLEDYRDASIAGEKNLTPWANQMEPLIQSQAARFAHQGVLFLLKDMYSRLNPKDKRGATSNAPSLDADESSLQKSGQDAEDPVLPPTQPSTAGSKNESTQMFPPSSNSSAPPAPASTPAFPAPTAAPVSQEQSHTSTTQQQTTGQGPILFVDNHFKRAVQDFFGTTPTEDTGKSSPP</sequence>
<reference evidence="2" key="1">
    <citation type="submission" date="2021-12" db="EMBL/GenBank/DDBJ databases">
        <title>Curvularia clavata genome.</title>
        <authorList>
            <person name="Cao Y."/>
        </authorList>
    </citation>
    <scope>NUCLEOTIDE SEQUENCE</scope>
    <source>
        <strain evidence="2">Yc1106</strain>
    </source>
</reference>
<evidence type="ECO:0000313" key="3">
    <source>
        <dbReference type="Proteomes" id="UP001056012"/>
    </source>
</evidence>
<organism evidence="2 3">
    <name type="scientific">Curvularia clavata</name>
    <dbReference type="NCBI Taxonomy" id="95742"/>
    <lineage>
        <taxon>Eukaryota</taxon>
        <taxon>Fungi</taxon>
        <taxon>Dikarya</taxon>
        <taxon>Ascomycota</taxon>
        <taxon>Pezizomycotina</taxon>
        <taxon>Dothideomycetes</taxon>
        <taxon>Pleosporomycetidae</taxon>
        <taxon>Pleosporales</taxon>
        <taxon>Pleosporineae</taxon>
        <taxon>Pleosporaceae</taxon>
        <taxon>Curvularia</taxon>
    </lineage>
</organism>
<evidence type="ECO:0000313" key="2">
    <source>
        <dbReference type="EMBL" id="USP76822.1"/>
    </source>
</evidence>
<keyword evidence="3" id="KW-1185">Reference proteome</keyword>
<accession>A0A9Q9DRN1</accession>
<proteinExistence type="predicted"/>
<dbReference type="Proteomes" id="UP001056012">
    <property type="component" value="Chromosome 3"/>
</dbReference>
<feature type="compositionally biased region" description="Polar residues" evidence="1">
    <location>
        <begin position="125"/>
        <end position="137"/>
    </location>
</feature>